<dbReference type="GO" id="GO:1900753">
    <property type="term" value="P:doxorubicin transport"/>
    <property type="evidence" value="ECO:0007669"/>
    <property type="project" value="InterPro"/>
</dbReference>
<evidence type="ECO:0000256" key="5">
    <source>
        <dbReference type="ARBA" id="ARBA00022840"/>
    </source>
</evidence>
<dbReference type="PANTHER" id="PTHR42711">
    <property type="entry name" value="ABC TRANSPORTER ATP-BINDING PROTEIN"/>
    <property type="match status" value="1"/>
</dbReference>
<comment type="subcellular location">
    <subcellularLocation>
        <location evidence="1">Cell membrane</location>
        <topology evidence="1">Peripheral membrane protein</topology>
        <orientation evidence="1">Cytoplasmic side</orientation>
    </subcellularLocation>
</comment>
<dbReference type="InterPro" id="IPR003439">
    <property type="entry name" value="ABC_transporter-like_ATP-bd"/>
</dbReference>
<keyword evidence="6" id="KW-1278">Translocase</keyword>
<dbReference type="InterPro" id="IPR005894">
    <property type="entry name" value="DrrA"/>
</dbReference>
<organism evidence="11 12">
    <name type="scientific">Candidatus Corynebacterium faecigallinarum</name>
    <dbReference type="NCBI Taxonomy" id="2838528"/>
    <lineage>
        <taxon>Bacteria</taxon>
        <taxon>Bacillati</taxon>
        <taxon>Actinomycetota</taxon>
        <taxon>Actinomycetes</taxon>
        <taxon>Mycobacteriales</taxon>
        <taxon>Corynebacteriaceae</taxon>
        <taxon>Corynebacterium</taxon>
    </lineage>
</organism>
<sequence>MNAAPPPALHALDLVKTYADKRALDGFTLTVAPGTIHGLLGPNGAGKSTAVGILTTLTSHDGGTARVSGIDVSDGTSVRQRIGLVGQDAAVDEILSGHQNLVMFARLLGLSRKDAARRATELLKLFSLTEAADRPASGYSGGMRRRLDIAVSLIRNPDVLFLDEPTTGLDPQGRLDVWDAITRAASEGTTVLLTTQYLEEADRLADRISIMKDGRVIAEGTPEELKGALGGDRIDLTFGPDVAPADILAALNGTRSGADVTEDDLTVTPESTFISVPAPRGATDLTDTVRALDVVGIPPSDIALRRPTLDEVFLAVTAHPDRSHQDRPEKETA</sequence>
<keyword evidence="5 11" id="KW-0067">ATP-binding</keyword>
<evidence type="ECO:0000256" key="8">
    <source>
        <dbReference type="ARBA" id="ARBA00023251"/>
    </source>
</evidence>
<dbReference type="SMART" id="SM00382">
    <property type="entry name" value="AAA"/>
    <property type="match status" value="1"/>
</dbReference>
<evidence type="ECO:0000256" key="3">
    <source>
        <dbReference type="ARBA" id="ARBA00022475"/>
    </source>
</evidence>
<dbReference type="Proteomes" id="UP000823858">
    <property type="component" value="Unassembled WGS sequence"/>
</dbReference>
<reference evidence="11" key="1">
    <citation type="journal article" date="2021" name="PeerJ">
        <title>Extensive microbial diversity within the chicken gut microbiome revealed by metagenomics and culture.</title>
        <authorList>
            <person name="Gilroy R."/>
            <person name="Ravi A."/>
            <person name="Getino M."/>
            <person name="Pursley I."/>
            <person name="Horton D.L."/>
            <person name="Alikhan N.F."/>
            <person name="Baker D."/>
            <person name="Gharbi K."/>
            <person name="Hall N."/>
            <person name="Watson M."/>
            <person name="Adriaenssens E.M."/>
            <person name="Foster-Nyarko E."/>
            <person name="Jarju S."/>
            <person name="Secka A."/>
            <person name="Antonio M."/>
            <person name="Oren A."/>
            <person name="Chaudhuri R.R."/>
            <person name="La Ragione R."/>
            <person name="Hildebrand F."/>
            <person name="Pallen M.J."/>
        </authorList>
    </citation>
    <scope>NUCLEOTIDE SEQUENCE</scope>
    <source>
        <strain evidence="11">ChiHjej13B12-4958</strain>
    </source>
</reference>
<name>A0A9D2TQF6_9CORY</name>
<proteinExistence type="inferred from homology"/>
<evidence type="ECO:0000256" key="4">
    <source>
        <dbReference type="ARBA" id="ARBA00022741"/>
    </source>
</evidence>
<keyword evidence="8" id="KW-0046">Antibiotic resistance</keyword>
<evidence type="ECO:0000256" key="2">
    <source>
        <dbReference type="ARBA" id="ARBA00022448"/>
    </source>
</evidence>
<evidence type="ECO:0000313" key="11">
    <source>
        <dbReference type="EMBL" id="HJC85320.1"/>
    </source>
</evidence>
<dbReference type="PROSITE" id="PS50893">
    <property type="entry name" value="ABC_TRANSPORTER_2"/>
    <property type="match status" value="1"/>
</dbReference>
<dbReference type="Pfam" id="PF00005">
    <property type="entry name" value="ABC_tran"/>
    <property type="match status" value="1"/>
</dbReference>
<dbReference type="InterPro" id="IPR003593">
    <property type="entry name" value="AAA+_ATPase"/>
</dbReference>
<keyword evidence="7" id="KW-0472">Membrane</keyword>
<dbReference type="GO" id="GO:0005524">
    <property type="term" value="F:ATP binding"/>
    <property type="evidence" value="ECO:0007669"/>
    <property type="project" value="UniProtKB-KW"/>
</dbReference>
<dbReference type="InterPro" id="IPR050763">
    <property type="entry name" value="ABC_transporter_ATP-binding"/>
</dbReference>
<evidence type="ECO:0000256" key="6">
    <source>
        <dbReference type="ARBA" id="ARBA00022967"/>
    </source>
</evidence>
<dbReference type="Gene3D" id="3.40.50.300">
    <property type="entry name" value="P-loop containing nucleotide triphosphate hydrolases"/>
    <property type="match status" value="1"/>
</dbReference>
<dbReference type="InterPro" id="IPR027417">
    <property type="entry name" value="P-loop_NTPase"/>
</dbReference>
<keyword evidence="2" id="KW-0813">Transport</keyword>
<feature type="domain" description="ABC transporter" evidence="10">
    <location>
        <begin position="9"/>
        <end position="238"/>
    </location>
</feature>
<evidence type="ECO:0000256" key="7">
    <source>
        <dbReference type="ARBA" id="ARBA00023136"/>
    </source>
</evidence>
<dbReference type="PANTHER" id="PTHR42711:SF19">
    <property type="entry name" value="DOXORUBICIN RESISTANCE ATP-BINDING PROTEIN DRRA"/>
    <property type="match status" value="1"/>
</dbReference>
<dbReference type="PROSITE" id="PS00211">
    <property type="entry name" value="ABC_TRANSPORTER_1"/>
    <property type="match status" value="1"/>
</dbReference>
<dbReference type="SUPFAM" id="SSF52540">
    <property type="entry name" value="P-loop containing nucleoside triphosphate hydrolases"/>
    <property type="match status" value="1"/>
</dbReference>
<protein>
    <submittedName>
        <fullName evidence="11">ATP-binding cassette domain-containing protein</fullName>
    </submittedName>
</protein>
<keyword evidence="4" id="KW-0547">Nucleotide-binding</keyword>
<reference evidence="11" key="2">
    <citation type="submission" date="2021-04" db="EMBL/GenBank/DDBJ databases">
        <authorList>
            <person name="Gilroy R."/>
        </authorList>
    </citation>
    <scope>NUCLEOTIDE SEQUENCE</scope>
    <source>
        <strain evidence="11">ChiHjej13B12-4958</strain>
    </source>
</reference>
<keyword evidence="3" id="KW-1003">Cell membrane</keyword>
<dbReference type="EMBL" id="DWVP01000016">
    <property type="protein sequence ID" value="HJC85320.1"/>
    <property type="molecule type" value="Genomic_DNA"/>
</dbReference>
<comment type="similarity">
    <text evidence="9">Belongs to the ABC transporter superfamily. Drug exporter-1 (DrugE1) (TC 3.A.1.105) family.</text>
</comment>
<gene>
    <name evidence="11" type="ORF">H9751_07240</name>
</gene>
<dbReference type="GO" id="GO:0016887">
    <property type="term" value="F:ATP hydrolysis activity"/>
    <property type="evidence" value="ECO:0007669"/>
    <property type="project" value="InterPro"/>
</dbReference>
<dbReference type="InterPro" id="IPR017871">
    <property type="entry name" value="ABC_transporter-like_CS"/>
</dbReference>
<dbReference type="GO" id="GO:0005886">
    <property type="term" value="C:plasma membrane"/>
    <property type="evidence" value="ECO:0007669"/>
    <property type="project" value="UniProtKB-SubCell"/>
</dbReference>
<evidence type="ECO:0000256" key="9">
    <source>
        <dbReference type="ARBA" id="ARBA00049985"/>
    </source>
</evidence>
<comment type="caution">
    <text evidence="11">The sequence shown here is derived from an EMBL/GenBank/DDBJ whole genome shotgun (WGS) entry which is preliminary data.</text>
</comment>
<evidence type="ECO:0000313" key="12">
    <source>
        <dbReference type="Proteomes" id="UP000823858"/>
    </source>
</evidence>
<evidence type="ECO:0000256" key="1">
    <source>
        <dbReference type="ARBA" id="ARBA00004413"/>
    </source>
</evidence>
<dbReference type="GO" id="GO:0046677">
    <property type="term" value="P:response to antibiotic"/>
    <property type="evidence" value="ECO:0007669"/>
    <property type="project" value="UniProtKB-KW"/>
</dbReference>
<accession>A0A9D2TQF6</accession>
<dbReference type="AlphaFoldDB" id="A0A9D2TQF6"/>
<evidence type="ECO:0000259" key="10">
    <source>
        <dbReference type="PROSITE" id="PS50893"/>
    </source>
</evidence>
<dbReference type="NCBIfam" id="TIGR01188">
    <property type="entry name" value="drrA"/>
    <property type="match status" value="1"/>
</dbReference>
<dbReference type="GO" id="GO:0043215">
    <property type="term" value="P:daunorubicin transport"/>
    <property type="evidence" value="ECO:0007669"/>
    <property type="project" value="InterPro"/>
</dbReference>